<evidence type="ECO:0000313" key="1">
    <source>
        <dbReference type="EMBL" id="BAY96164.1"/>
    </source>
</evidence>
<name>A0A1Z4MRP8_9CYAN</name>
<gene>
    <name evidence="1" type="ORF">NIES37_00910</name>
</gene>
<keyword evidence="2" id="KW-1185">Reference proteome</keyword>
<reference evidence="1 2" key="1">
    <citation type="submission" date="2017-06" db="EMBL/GenBank/DDBJ databases">
        <title>Genome sequencing of cyanobaciteial culture collection at National Institute for Environmental Studies (NIES).</title>
        <authorList>
            <person name="Hirose Y."/>
            <person name="Shimura Y."/>
            <person name="Fujisawa T."/>
            <person name="Nakamura Y."/>
            <person name="Kawachi M."/>
        </authorList>
    </citation>
    <scope>NUCLEOTIDE SEQUENCE [LARGE SCALE GENOMIC DNA]</scope>
    <source>
        <strain evidence="1 2">NIES-37</strain>
    </source>
</reference>
<dbReference type="Proteomes" id="UP000218785">
    <property type="component" value="Chromosome"/>
</dbReference>
<dbReference type="KEGG" id="ttq:NIES37_00910"/>
<proteinExistence type="predicted"/>
<evidence type="ECO:0000313" key="2">
    <source>
        <dbReference type="Proteomes" id="UP000218785"/>
    </source>
</evidence>
<accession>A0A1Z4MRP8</accession>
<sequence>MIVFLYNVKSRQVKIVPSDYSSAQMSIAELFPTLRNLSRAEKLQVMQFLVQELADEEALSLQPRTTYHVWSPFNSHDAAVKLAALLEEDRKANDG</sequence>
<dbReference type="AlphaFoldDB" id="A0A1Z4MRP8"/>
<organism evidence="1 2">
    <name type="scientific">Tolypothrix tenuis PCC 7101</name>
    <dbReference type="NCBI Taxonomy" id="231146"/>
    <lineage>
        <taxon>Bacteria</taxon>
        <taxon>Bacillati</taxon>
        <taxon>Cyanobacteriota</taxon>
        <taxon>Cyanophyceae</taxon>
        <taxon>Nostocales</taxon>
        <taxon>Tolypothrichaceae</taxon>
        <taxon>Tolypothrix</taxon>
    </lineage>
</organism>
<protein>
    <submittedName>
        <fullName evidence="1">Uncharacterized protein</fullName>
    </submittedName>
</protein>
<dbReference type="EMBL" id="AP018248">
    <property type="protein sequence ID" value="BAY96164.1"/>
    <property type="molecule type" value="Genomic_DNA"/>
</dbReference>